<evidence type="ECO:0000313" key="4">
    <source>
        <dbReference type="EMBL" id="KIW28752.1"/>
    </source>
</evidence>
<dbReference type="InterPro" id="IPR002347">
    <property type="entry name" value="SDR_fam"/>
</dbReference>
<organism evidence="4 5">
    <name type="scientific">Cladophialophora immunda</name>
    <dbReference type="NCBI Taxonomy" id="569365"/>
    <lineage>
        <taxon>Eukaryota</taxon>
        <taxon>Fungi</taxon>
        <taxon>Dikarya</taxon>
        <taxon>Ascomycota</taxon>
        <taxon>Pezizomycotina</taxon>
        <taxon>Eurotiomycetes</taxon>
        <taxon>Chaetothyriomycetidae</taxon>
        <taxon>Chaetothyriales</taxon>
        <taxon>Herpotrichiellaceae</taxon>
        <taxon>Cladophialophora</taxon>
    </lineage>
</organism>
<dbReference type="RefSeq" id="XP_016248968.1">
    <property type="nucleotide sequence ID" value="XM_016391449.1"/>
</dbReference>
<evidence type="ECO:0000256" key="1">
    <source>
        <dbReference type="ARBA" id="ARBA00006484"/>
    </source>
</evidence>
<keyword evidence="2" id="KW-0521">NADP</keyword>
<dbReference type="PANTHER" id="PTHR43008:SF4">
    <property type="entry name" value="CHAIN DEHYDROGENASE, PUTATIVE (AFU_ORTHOLOGUE AFUA_4G08710)-RELATED"/>
    <property type="match status" value="1"/>
</dbReference>
<dbReference type="Proteomes" id="UP000054466">
    <property type="component" value="Unassembled WGS sequence"/>
</dbReference>
<dbReference type="Pfam" id="PF00106">
    <property type="entry name" value="adh_short"/>
    <property type="match status" value="1"/>
</dbReference>
<evidence type="ECO:0000256" key="2">
    <source>
        <dbReference type="ARBA" id="ARBA00022857"/>
    </source>
</evidence>
<dbReference type="OrthoDB" id="1933717at2759"/>
<reference evidence="4 5" key="1">
    <citation type="submission" date="2015-01" db="EMBL/GenBank/DDBJ databases">
        <title>The Genome Sequence of Cladophialophora immunda CBS83496.</title>
        <authorList>
            <consortium name="The Broad Institute Genomics Platform"/>
            <person name="Cuomo C."/>
            <person name="de Hoog S."/>
            <person name="Gorbushina A."/>
            <person name="Stielow B."/>
            <person name="Teixiera M."/>
            <person name="Abouelleil A."/>
            <person name="Chapman S.B."/>
            <person name="Priest M."/>
            <person name="Young S.K."/>
            <person name="Wortman J."/>
            <person name="Nusbaum C."/>
            <person name="Birren B."/>
        </authorList>
    </citation>
    <scope>NUCLEOTIDE SEQUENCE [LARGE SCALE GENOMIC DNA]</scope>
    <source>
        <strain evidence="4 5">CBS 83496</strain>
    </source>
</reference>
<dbReference type="HOGENOM" id="CLU_010194_8_2_1"/>
<dbReference type="VEuPathDB" id="FungiDB:PV07_04626"/>
<gene>
    <name evidence="4" type="ORF">PV07_04626</name>
</gene>
<dbReference type="InterPro" id="IPR020904">
    <property type="entry name" value="Sc_DH/Rdtase_CS"/>
</dbReference>
<dbReference type="SUPFAM" id="SSF51735">
    <property type="entry name" value="NAD(P)-binding Rossmann-fold domains"/>
    <property type="match status" value="1"/>
</dbReference>
<evidence type="ECO:0000313" key="5">
    <source>
        <dbReference type="Proteomes" id="UP000054466"/>
    </source>
</evidence>
<keyword evidence="5" id="KW-1185">Reference proteome</keyword>
<dbReference type="CDD" id="cd05233">
    <property type="entry name" value="SDR_c"/>
    <property type="match status" value="1"/>
</dbReference>
<dbReference type="STRING" id="569365.A0A0D2AU46"/>
<proteinExistence type="inferred from homology"/>
<dbReference type="PROSITE" id="PS00061">
    <property type="entry name" value="ADH_SHORT"/>
    <property type="match status" value="1"/>
</dbReference>
<sequence length="296" mass="32190">MRPPYPAPVTEWHNDTYDAISPTRPELSQAGKVVVVTGAGSGIGREVVAAFAQAGASTIHILGRTTSTLEETKQIVKKQNPKTTVVVHVADIVDQVAMTVAADNIGSWDVIVANAGYIPSPETIQNGNADEWWKTFEINVRGNYILARTLLPHKKSGGTIVAYSSGFGFLPPGLPFLAKNSAYSTSKMGTARFYEFLAVEHPDLNVFIVQPGVIKTALYEKGELHLDNTIDTTNVVTVQLPAHFTLWLTTLEAKPLSGRILFANWDVEQLKSMVIPRLQTNPVYLTTTLGGFPFIG</sequence>
<keyword evidence="3" id="KW-0560">Oxidoreductase</keyword>
<evidence type="ECO:0008006" key="6">
    <source>
        <dbReference type="Google" id="ProtNLM"/>
    </source>
</evidence>
<comment type="similarity">
    <text evidence="1">Belongs to the short-chain dehydrogenases/reductases (SDR) family.</text>
</comment>
<accession>A0A0D2AU46</accession>
<dbReference type="InterPro" id="IPR036291">
    <property type="entry name" value="NAD(P)-bd_dom_sf"/>
</dbReference>
<dbReference type="AlphaFoldDB" id="A0A0D2AU46"/>
<dbReference type="GeneID" id="27343820"/>
<dbReference type="PANTHER" id="PTHR43008">
    <property type="entry name" value="BENZIL REDUCTASE"/>
    <property type="match status" value="1"/>
</dbReference>
<name>A0A0D2AU46_9EURO</name>
<evidence type="ECO:0000256" key="3">
    <source>
        <dbReference type="ARBA" id="ARBA00023002"/>
    </source>
</evidence>
<dbReference type="PRINTS" id="PR00081">
    <property type="entry name" value="GDHRDH"/>
</dbReference>
<dbReference type="Gene3D" id="3.40.50.720">
    <property type="entry name" value="NAD(P)-binding Rossmann-like Domain"/>
    <property type="match status" value="1"/>
</dbReference>
<dbReference type="GO" id="GO:0050664">
    <property type="term" value="F:oxidoreductase activity, acting on NAD(P)H, oxygen as acceptor"/>
    <property type="evidence" value="ECO:0007669"/>
    <property type="project" value="TreeGrafter"/>
</dbReference>
<protein>
    <recommendedName>
        <fullName evidence="6">NAD(P)-binding protein</fullName>
    </recommendedName>
</protein>
<dbReference type="EMBL" id="KN847042">
    <property type="protein sequence ID" value="KIW28752.1"/>
    <property type="molecule type" value="Genomic_DNA"/>
</dbReference>
<dbReference type="GO" id="GO:0016616">
    <property type="term" value="F:oxidoreductase activity, acting on the CH-OH group of donors, NAD or NADP as acceptor"/>
    <property type="evidence" value="ECO:0007669"/>
    <property type="project" value="UniProtKB-ARBA"/>
</dbReference>